<organism evidence="11">
    <name type="scientific">Capitella teleta</name>
    <name type="common">Polychaete worm</name>
    <dbReference type="NCBI Taxonomy" id="283909"/>
    <lineage>
        <taxon>Eukaryota</taxon>
        <taxon>Metazoa</taxon>
        <taxon>Spiralia</taxon>
        <taxon>Lophotrochozoa</taxon>
        <taxon>Annelida</taxon>
        <taxon>Polychaeta</taxon>
        <taxon>Sedentaria</taxon>
        <taxon>Scolecida</taxon>
        <taxon>Capitellidae</taxon>
        <taxon>Capitella</taxon>
    </lineage>
</organism>
<evidence type="ECO:0000259" key="10">
    <source>
        <dbReference type="PROSITE" id="PS50262"/>
    </source>
</evidence>
<dbReference type="InterPro" id="IPR000276">
    <property type="entry name" value="GPCR_Rhodpsn"/>
</dbReference>
<dbReference type="PROSITE" id="PS50262">
    <property type="entry name" value="G_PROTEIN_RECEP_F1_2"/>
    <property type="match status" value="1"/>
</dbReference>
<dbReference type="STRING" id="283909.R7UBV0"/>
<feature type="transmembrane region" description="Helical" evidence="9">
    <location>
        <begin position="22"/>
        <end position="47"/>
    </location>
</feature>
<dbReference type="EMBL" id="AMQN01008402">
    <property type="status" value="NOT_ANNOTATED_CDS"/>
    <property type="molecule type" value="Genomic_DNA"/>
</dbReference>
<evidence type="ECO:0000256" key="5">
    <source>
        <dbReference type="ARBA" id="ARBA00023040"/>
    </source>
</evidence>
<keyword evidence="4 9" id="KW-1133">Transmembrane helix</keyword>
<dbReference type="OMA" id="NEARTQD"/>
<keyword evidence="3 9" id="KW-0812">Transmembrane</keyword>
<gene>
    <name evidence="11" type="ORF">CAPTEDRAFT_185645</name>
</gene>
<evidence type="ECO:0000313" key="13">
    <source>
        <dbReference type="Proteomes" id="UP000014760"/>
    </source>
</evidence>
<dbReference type="GO" id="GO:0004930">
    <property type="term" value="F:G protein-coupled receptor activity"/>
    <property type="evidence" value="ECO:0007669"/>
    <property type="project" value="UniProtKB-KW"/>
</dbReference>
<evidence type="ECO:0000256" key="6">
    <source>
        <dbReference type="ARBA" id="ARBA00023136"/>
    </source>
</evidence>
<keyword evidence="6 9" id="KW-0472">Membrane</keyword>
<protein>
    <recommendedName>
        <fullName evidence="10">G-protein coupled receptors family 1 profile domain-containing protein</fullName>
    </recommendedName>
</protein>
<dbReference type="OrthoDB" id="6106139at2759"/>
<evidence type="ECO:0000256" key="9">
    <source>
        <dbReference type="SAM" id="Phobius"/>
    </source>
</evidence>
<feature type="transmembrane region" description="Helical" evidence="9">
    <location>
        <begin position="182"/>
        <end position="210"/>
    </location>
</feature>
<dbReference type="InterPro" id="IPR050569">
    <property type="entry name" value="TAAR"/>
</dbReference>
<sequence>METTTEYATPADASTGDAADEITLVAICCVLSCLGILTNLLLLLTYVKHPELRSPTHLLLVNQSIADSIMCGLGPFYYLLSHIDAGRQLASKHKYLCLVALCITVLTIWASLFTLLSLSFDRMINIRFPFHYARLATESLVRRFTISLWIALVGIVSLPLFGLNNWQPDQVCSAITVLPKVYFINVFLLSSFIIVILVGVLNLVICAVAINKRKIHPSGTETQQLQMKSQYKLTKMLLVVVGVFYTCWMPYIILNMIALLGTKTVLGGAIPRWFIMLLESSKLLVVINGSLNPIIYSWKLREFRKAFWKTVGLPTHSLQD</sequence>
<dbReference type="SMART" id="SM01381">
    <property type="entry name" value="7TM_GPCR_Srsx"/>
    <property type="match status" value="1"/>
</dbReference>
<dbReference type="HOGENOM" id="CLU_009579_11_5_1"/>
<reference evidence="11 13" key="2">
    <citation type="journal article" date="2013" name="Nature">
        <title>Insights into bilaterian evolution from three spiralian genomes.</title>
        <authorList>
            <person name="Simakov O."/>
            <person name="Marletaz F."/>
            <person name="Cho S.J."/>
            <person name="Edsinger-Gonzales E."/>
            <person name="Havlak P."/>
            <person name="Hellsten U."/>
            <person name="Kuo D.H."/>
            <person name="Larsson T."/>
            <person name="Lv J."/>
            <person name="Arendt D."/>
            <person name="Savage R."/>
            <person name="Osoegawa K."/>
            <person name="de Jong P."/>
            <person name="Grimwood J."/>
            <person name="Chapman J.A."/>
            <person name="Shapiro H."/>
            <person name="Aerts A."/>
            <person name="Otillar R.P."/>
            <person name="Terry A.Y."/>
            <person name="Boore J.L."/>
            <person name="Grigoriev I.V."/>
            <person name="Lindberg D.R."/>
            <person name="Seaver E.C."/>
            <person name="Weisblat D.A."/>
            <person name="Putnam N.H."/>
            <person name="Rokhsar D.S."/>
        </authorList>
    </citation>
    <scope>NUCLEOTIDE SEQUENCE</scope>
    <source>
        <strain evidence="11 13">I ESC-2004</strain>
    </source>
</reference>
<dbReference type="SUPFAM" id="SSF81321">
    <property type="entry name" value="Family A G protein-coupled receptor-like"/>
    <property type="match status" value="1"/>
</dbReference>
<feature type="domain" description="G-protein coupled receptors family 1 profile" evidence="10">
    <location>
        <begin position="38"/>
        <end position="296"/>
    </location>
</feature>
<evidence type="ECO:0000256" key="1">
    <source>
        <dbReference type="ARBA" id="ARBA00004651"/>
    </source>
</evidence>
<feature type="transmembrane region" description="Helical" evidence="9">
    <location>
        <begin position="98"/>
        <end position="120"/>
    </location>
</feature>
<evidence type="ECO:0000256" key="4">
    <source>
        <dbReference type="ARBA" id="ARBA00022989"/>
    </source>
</evidence>
<dbReference type="EnsemblMetazoa" id="CapteT185645">
    <property type="protein sequence ID" value="CapteP185645"/>
    <property type="gene ID" value="CapteG185645"/>
</dbReference>
<dbReference type="PANTHER" id="PTHR24249">
    <property type="entry name" value="HISTAMINE RECEPTOR-RELATED G-PROTEIN COUPLED RECEPTOR"/>
    <property type="match status" value="1"/>
</dbReference>
<dbReference type="PANTHER" id="PTHR24249:SF372">
    <property type="entry name" value="G-PROTEIN COUPLED RECEPTORS FAMILY 1 PROFILE DOMAIN-CONTAINING PROTEIN"/>
    <property type="match status" value="1"/>
</dbReference>
<dbReference type="Proteomes" id="UP000014760">
    <property type="component" value="Unassembled WGS sequence"/>
</dbReference>
<keyword evidence="5" id="KW-0297">G-protein coupled receptor</keyword>
<keyword evidence="13" id="KW-1185">Reference proteome</keyword>
<evidence type="ECO:0000313" key="12">
    <source>
        <dbReference type="EnsemblMetazoa" id="CapteP185645"/>
    </source>
</evidence>
<dbReference type="CDD" id="cd00637">
    <property type="entry name" value="7tm_classA_rhodopsin-like"/>
    <property type="match status" value="1"/>
</dbReference>
<dbReference type="InterPro" id="IPR017452">
    <property type="entry name" value="GPCR_Rhodpsn_7TM"/>
</dbReference>
<evidence type="ECO:0000256" key="2">
    <source>
        <dbReference type="ARBA" id="ARBA00022475"/>
    </source>
</evidence>
<keyword evidence="2" id="KW-1003">Cell membrane</keyword>
<feature type="transmembrane region" description="Helical" evidence="9">
    <location>
        <begin position="59"/>
        <end position="78"/>
    </location>
</feature>
<keyword evidence="7" id="KW-0675">Receptor</keyword>
<reference evidence="12" key="3">
    <citation type="submission" date="2015-06" db="UniProtKB">
        <authorList>
            <consortium name="EnsemblMetazoa"/>
        </authorList>
    </citation>
    <scope>IDENTIFICATION</scope>
</reference>
<dbReference type="Pfam" id="PF00001">
    <property type="entry name" value="7tm_1"/>
    <property type="match status" value="1"/>
</dbReference>
<dbReference type="AlphaFoldDB" id="R7UBV0"/>
<dbReference type="Gene3D" id="1.20.1070.10">
    <property type="entry name" value="Rhodopsin 7-helix transmembrane proteins"/>
    <property type="match status" value="1"/>
</dbReference>
<evidence type="ECO:0000256" key="3">
    <source>
        <dbReference type="ARBA" id="ARBA00022692"/>
    </source>
</evidence>
<name>R7UBV0_CAPTE</name>
<dbReference type="EMBL" id="KB303021">
    <property type="protein sequence ID" value="ELU03581.1"/>
    <property type="molecule type" value="Genomic_DNA"/>
</dbReference>
<feature type="transmembrane region" description="Helical" evidence="9">
    <location>
        <begin position="273"/>
        <end position="295"/>
    </location>
</feature>
<reference evidence="13" key="1">
    <citation type="submission" date="2012-12" db="EMBL/GenBank/DDBJ databases">
        <authorList>
            <person name="Hellsten U."/>
            <person name="Grimwood J."/>
            <person name="Chapman J.A."/>
            <person name="Shapiro H."/>
            <person name="Aerts A."/>
            <person name="Otillar R.P."/>
            <person name="Terry A.Y."/>
            <person name="Boore J.L."/>
            <person name="Simakov O."/>
            <person name="Marletaz F."/>
            <person name="Cho S.-J."/>
            <person name="Edsinger-Gonzales E."/>
            <person name="Havlak P."/>
            <person name="Kuo D.-H."/>
            <person name="Larsson T."/>
            <person name="Lv J."/>
            <person name="Arendt D."/>
            <person name="Savage R."/>
            <person name="Osoegawa K."/>
            <person name="de Jong P."/>
            <person name="Lindberg D.R."/>
            <person name="Seaver E.C."/>
            <person name="Weisblat D.A."/>
            <person name="Putnam N.H."/>
            <person name="Grigoriev I.V."/>
            <person name="Rokhsar D.S."/>
        </authorList>
    </citation>
    <scope>NUCLEOTIDE SEQUENCE</scope>
    <source>
        <strain evidence="13">I ESC-2004</strain>
    </source>
</reference>
<accession>R7UBV0</accession>
<dbReference type="GO" id="GO:0005886">
    <property type="term" value="C:plasma membrane"/>
    <property type="evidence" value="ECO:0007669"/>
    <property type="project" value="UniProtKB-SubCell"/>
</dbReference>
<keyword evidence="8" id="KW-0807">Transducer</keyword>
<proteinExistence type="predicted"/>
<evidence type="ECO:0000256" key="8">
    <source>
        <dbReference type="ARBA" id="ARBA00023224"/>
    </source>
</evidence>
<comment type="subcellular location">
    <subcellularLocation>
        <location evidence="1">Cell membrane</location>
        <topology evidence="1">Multi-pass membrane protein</topology>
    </subcellularLocation>
</comment>
<dbReference type="PRINTS" id="PR00237">
    <property type="entry name" value="GPCRRHODOPSN"/>
</dbReference>
<evidence type="ECO:0000256" key="7">
    <source>
        <dbReference type="ARBA" id="ARBA00023170"/>
    </source>
</evidence>
<feature type="transmembrane region" description="Helical" evidence="9">
    <location>
        <begin position="236"/>
        <end position="261"/>
    </location>
</feature>
<feature type="transmembrane region" description="Helical" evidence="9">
    <location>
        <begin position="140"/>
        <end position="162"/>
    </location>
</feature>
<evidence type="ECO:0000313" key="11">
    <source>
        <dbReference type="EMBL" id="ELU03581.1"/>
    </source>
</evidence>